<dbReference type="InterPro" id="IPR015854">
    <property type="entry name" value="ABC_transpr_LolD-like"/>
</dbReference>
<dbReference type="SMART" id="SM00382">
    <property type="entry name" value="AAA"/>
    <property type="match status" value="1"/>
</dbReference>
<dbReference type="InterPro" id="IPR003593">
    <property type="entry name" value="AAA+_ATPase"/>
</dbReference>
<evidence type="ECO:0000256" key="3">
    <source>
        <dbReference type="ARBA" id="ARBA00022840"/>
    </source>
</evidence>
<dbReference type="Pfam" id="PF00005">
    <property type="entry name" value="ABC_tran"/>
    <property type="match status" value="1"/>
</dbReference>
<feature type="compositionally biased region" description="Basic and acidic residues" evidence="4">
    <location>
        <begin position="234"/>
        <end position="251"/>
    </location>
</feature>
<dbReference type="SUPFAM" id="SSF52540">
    <property type="entry name" value="P-loop containing nucleoside triphosphate hydrolases"/>
    <property type="match status" value="1"/>
</dbReference>
<gene>
    <name evidence="6" type="ORF">ACFOPQ_06825</name>
</gene>
<feature type="domain" description="ABC transporter" evidence="5">
    <location>
        <begin position="8"/>
        <end position="247"/>
    </location>
</feature>
<proteinExistence type="predicted"/>
<keyword evidence="2" id="KW-0547">Nucleotide-binding</keyword>
<dbReference type="InterPro" id="IPR003439">
    <property type="entry name" value="ABC_transporter-like_ATP-bd"/>
</dbReference>
<dbReference type="RefSeq" id="WP_380076623.1">
    <property type="nucleotide sequence ID" value="NZ_JBHRZF010000075.1"/>
</dbReference>
<evidence type="ECO:0000313" key="7">
    <source>
        <dbReference type="Proteomes" id="UP001595748"/>
    </source>
</evidence>
<keyword evidence="7" id="KW-1185">Reference proteome</keyword>
<dbReference type="PROSITE" id="PS50893">
    <property type="entry name" value="ABC_TRANSPORTER_2"/>
    <property type="match status" value="1"/>
</dbReference>
<dbReference type="PANTHER" id="PTHR24220">
    <property type="entry name" value="IMPORT ATP-BINDING PROTEIN"/>
    <property type="match status" value="1"/>
</dbReference>
<dbReference type="InterPro" id="IPR017911">
    <property type="entry name" value="MacB-like_ATP-bd"/>
</dbReference>
<sequence>MTAQPPVIDVRNLTKVYAGEGDAEVHALAGVNLQVQQGEYVALMGASGSGKSTLMHIIGCLDYPTGGEYFLGGEDTRKLSEDGLARIRNERIGFVFQAFNLLARTSALKNVELPLAYRGTPMRERERLARRALERVGLGERLHHKPNELSGGQKQRVAIARALVQDPTVLLADEPTGNLDSKSTQDILNLFDDLHREGRTILLVTHEDEVGARADRIVWMKDGLILPHGAPQNGHHEHGQHGQGKHKELAT</sequence>
<evidence type="ECO:0000256" key="4">
    <source>
        <dbReference type="SAM" id="MobiDB-lite"/>
    </source>
</evidence>
<dbReference type="Proteomes" id="UP001595748">
    <property type="component" value="Unassembled WGS sequence"/>
</dbReference>
<evidence type="ECO:0000256" key="1">
    <source>
        <dbReference type="ARBA" id="ARBA00022448"/>
    </source>
</evidence>
<evidence type="ECO:0000313" key="6">
    <source>
        <dbReference type="EMBL" id="MFC3860477.1"/>
    </source>
</evidence>
<dbReference type="EMBL" id="JBHRZF010000075">
    <property type="protein sequence ID" value="MFC3860477.1"/>
    <property type="molecule type" value="Genomic_DNA"/>
</dbReference>
<protein>
    <submittedName>
        <fullName evidence="6">ABC transporter ATP-binding protein</fullName>
    </submittedName>
</protein>
<evidence type="ECO:0000259" key="5">
    <source>
        <dbReference type="PROSITE" id="PS50893"/>
    </source>
</evidence>
<keyword evidence="1" id="KW-0813">Transport</keyword>
<dbReference type="PROSITE" id="PS00211">
    <property type="entry name" value="ABC_TRANSPORTER_1"/>
    <property type="match status" value="1"/>
</dbReference>
<reference evidence="7" key="1">
    <citation type="journal article" date="2019" name="Int. J. Syst. Evol. Microbiol.">
        <title>The Global Catalogue of Microorganisms (GCM) 10K type strain sequencing project: providing services to taxonomists for standard genome sequencing and annotation.</title>
        <authorList>
            <consortium name="The Broad Institute Genomics Platform"/>
            <consortium name="The Broad Institute Genome Sequencing Center for Infectious Disease"/>
            <person name="Wu L."/>
            <person name="Ma J."/>
        </authorList>
    </citation>
    <scope>NUCLEOTIDE SEQUENCE [LARGE SCALE GENOMIC DNA]</scope>
    <source>
        <strain evidence="7">CCTCC AB 2013263</strain>
    </source>
</reference>
<dbReference type="InterPro" id="IPR027417">
    <property type="entry name" value="P-loop_NTPase"/>
</dbReference>
<dbReference type="Gene3D" id="3.40.50.300">
    <property type="entry name" value="P-loop containing nucleotide triphosphate hydrolases"/>
    <property type="match status" value="1"/>
</dbReference>
<dbReference type="GO" id="GO:0005524">
    <property type="term" value="F:ATP binding"/>
    <property type="evidence" value="ECO:0007669"/>
    <property type="project" value="UniProtKB-KW"/>
</dbReference>
<feature type="region of interest" description="Disordered" evidence="4">
    <location>
        <begin position="228"/>
        <end position="251"/>
    </location>
</feature>
<dbReference type="CDD" id="cd03255">
    <property type="entry name" value="ABC_MJ0796_LolCDE_FtsE"/>
    <property type="match status" value="1"/>
</dbReference>
<evidence type="ECO:0000256" key="2">
    <source>
        <dbReference type="ARBA" id="ARBA00022741"/>
    </source>
</evidence>
<dbReference type="PANTHER" id="PTHR24220:SF86">
    <property type="entry name" value="ABC TRANSPORTER ABCH.1"/>
    <property type="match status" value="1"/>
</dbReference>
<accession>A0ABV8A8I9</accession>
<organism evidence="6 7">
    <name type="scientific">Deinococcus antarcticus</name>
    <dbReference type="NCBI Taxonomy" id="1298767"/>
    <lineage>
        <taxon>Bacteria</taxon>
        <taxon>Thermotogati</taxon>
        <taxon>Deinococcota</taxon>
        <taxon>Deinococci</taxon>
        <taxon>Deinococcales</taxon>
        <taxon>Deinococcaceae</taxon>
        <taxon>Deinococcus</taxon>
    </lineage>
</organism>
<comment type="caution">
    <text evidence="6">The sequence shown here is derived from an EMBL/GenBank/DDBJ whole genome shotgun (WGS) entry which is preliminary data.</text>
</comment>
<dbReference type="InterPro" id="IPR017871">
    <property type="entry name" value="ABC_transporter-like_CS"/>
</dbReference>
<keyword evidence="3 6" id="KW-0067">ATP-binding</keyword>
<name>A0ABV8A8I9_9DEIO</name>